<feature type="coiled-coil region" evidence="10">
    <location>
        <begin position="853"/>
        <end position="883"/>
    </location>
</feature>
<keyword evidence="15" id="KW-1185">Reference proteome</keyword>
<dbReference type="GO" id="GO:0030915">
    <property type="term" value="C:Smc5-Smc6 complex"/>
    <property type="evidence" value="ECO:0000318"/>
    <property type="project" value="GO_Central"/>
</dbReference>
<dbReference type="GO" id="GO:0000724">
    <property type="term" value="P:double-strand break repair via homologous recombination"/>
    <property type="evidence" value="ECO:0000318"/>
    <property type="project" value="GO_Central"/>
</dbReference>
<keyword evidence="7" id="KW-0067">ATP-binding</keyword>
<dbReference type="GO" id="GO:0003697">
    <property type="term" value="F:single-stranded DNA binding"/>
    <property type="evidence" value="ECO:0000318"/>
    <property type="project" value="GO_Central"/>
</dbReference>
<reference evidence="13 15" key="2">
    <citation type="journal article" date="2018" name="Plant J.">
        <title>The Physcomitrella patens chromosome-scale assembly reveals moss genome structure and evolution.</title>
        <authorList>
            <person name="Lang D."/>
            <person name="Ullrich K.K."/>
            <person name="Murat F."/>
            <person name="Fuchs J."/>
            <person name="Jenkins J."/>
            <person name="Haas F.B."/>
            <person name="Piednoel M."/>
            <person name="Gundlach H."/>
            <person name="Van Bel M."/>
            <person name="Meyberg R."/>
            <person name="Vives C."/>
            <person name="Morata J."/>
            <person name="Symeonidi A."/>
            <person name="Hiss M."/>
            <person name="Muchero W."/>
            <person name="Kamisugi Y."/>
            <person name="Saleh O."/>
            <person name="Blanc G."/>
            <person name="Decker E.L."/>
            <person name="van Gessel N."/>
            <person name="Grimwood J."/>
            <person name="Hayes R.D."/>
            <person name="Graham S.W."/>
            <person name="Gunter L.E."/>
            <person name="McDaniel S.F."/>
            <person name="Hoernstein S.N.W."/>
            <person name="Larsson A."/>
            <person name="Li F.W."/>
            <person name="Perroud P.F."/>
            <person name="Phillips J."/>
            <person name="Ranjan P."/>
            <person name="Rokshar D.S."/>
            <person name="Rothfels C.J."/>
            <person name="Schneider L."/>
            <person name="Shu S."/>
            <person name="Stevenson D.W."/>
            <person name="Thummler F."/>
            <person name="Tillich M."/>
            <person name="Villarreal Aguilar J.C."/>
            <person name="Widiez T."/>
            <person name="Wong G.K."/>
            <person name="Wymore A."/>
            <person name="Zhang Y."/>
            <person name="Zimmer A.D."/>
            <person name="Quatrano R.S."/>
            <person name="Mayer K.F.X."/>
            <person name="Goodstein D."/>
            <person name="Casacuberta J.M."/>
            <person name="Vandepoele K."/>
            <person name="Reski R."/>
            <person name="Cuming A.C."/>
            <person name="Tuskan G.A."/>
            <person name="Maumus F."/>
            <person name="Salse J."/>
            <person name="Schmutz J."/>
            <person name="Rensing S.A."/>
        </authorList>
    </citation>
    <scope>NUCLEOTIDE SEQUENCE [LARGE SCALE GENOMIC DNA]</scope>
    <source>
        <strain evidence="14 15">cv. Gransden 2004</strain>
    </source>
</reference>
<dbReference type="Gramene" id="Pp3c24_4940V3.1">
    <property type="protein sequence ID" value="Pp3c24_4940V3.1"/>
    <property type="gene ID" value="Pp3c24_4940"/>
</dbReference>
<evidence type="ECO:0000313" key="15">
    <source>
        <dbReference type="Proteomes" id="UP000006727"/>
    </source>
</evidence>
<dbReference type="PaxDb" id="3218-PP1S274_85V6.1"/>
<dbReference type="EnsemblPlants" id="Pp3c24_4940V3.1">
    <property type="protein sequence ID" value="Pp3c24_4940V3.1"/>
    <property type="gene ID" value="Pp3c24_4940"/>
</dbReference>
<keyword evidence="6" id="KW-0547">Nucleotide-binding</keyword>
<feature type="region of interest" description="Disordered" evidence="11">
    <location>
        <begin position="1"/>
        <end position="20"/>
    </location>
</feature>
<dbReference type="GO" id="GO:0051276">
    <property type="term" value="P:chromosome organization"/>
    <property type="evidence" value="ECO:0007669"/>
    <property type="project" value="UniProtKB-ARBA"/>
</dbReference>
<dbReference type="Gene3D" id="3.40.50.300">
    <property type="entry name" value="P-loop containing nucleotide triphosphate hydrolases"/>
    <property type="match status" value="2"/>
</dbReference>
<feature type="coiled-coil region" evidence="10">
    <location>
        <begin position="634"/>
        <end position="682"/>
    </location>
</feature>
<evidence type="ECO:0000256" key="5">
    <source>
        <dbReference type="ARBA" id="ARBA00022454"/>
    </source>
</evidence>
<feature type="domain" description="RecF/RecN/SMC N-terminal" evidence="12">
    <location>
        <begin position="35"/>
        <end position="1003"/>
    </location>
</feature>
<name>A0A2K1IFJ5_PHYPA</name>
<dbReference type="SUPFAM" id="SSF52540">
    <property type="entry name" value="P-loop containing nucleoside triphosphate hydrolases"/>
    <property type="match status" value="2"/>
</dbReference>
<organism evidence="13">
    <name type="scientific">Physcomitrium patens</name>
    <name type="common">Spreading-leaved earth moss</name>
    <name type="synonym">Physcomitrella patens</name>
    <dbReference type="NCBI Taxonomy" id="3218"/>
    <lineage>
        <taxon>Eukaryota</taxon>
        <taxon>Viridiplantae</taxon>
        <taxon>Streptophyta</taxon>
        <taxon>Embryophyta</taxon>
        <taxon>Bryophyta</taxon>
        <taxon>Bryophytina</taxon>
        <taxon>Bryopsida</taxon>
        <taxon>Funariidae</taxon>
        <taxon>Funariales</taxon>
        <taxon>Funariaceae</taxon>
        <taxon>Physcomitrium</taxon>
    </lineage>
</organism>
<dbReference type="InterPro" id="IPR027417">
    <property type="entry name" value="P-loop_NTPase"/>
</dbReference>
<sequence length="1062" mass="121864">MSSDRKRPIPLDSRSSKRARTSAIRAGDEFLPGNITEIEVHNFMTYTYLKSKPGARLNLVIGPNGTGKSSLVCAIGIGLAGEPSLLGRATSIGDYVKRGEVSGSIKITLQDQNPDKKISITRKINKQNKSEWLLEENKSIHSVTKKEIQEVVARFNIQVNNLTQFLPQDRVCEFAKMTPIQLLEETEKAVGDPELSTQHLTLIKKNADLKKIETSLKQRESVLANLKANNADLEKDVRRLQERKSLLEKAENLKKKLPWLKYEQKKALLLEAKDKERNAKRLLNEAAETTNRLKKPAEEWRKKRSDIESTIRKLQQQHDRLESHRRQMIENESKMGEQVRAKNREIVEVNKRESIRKEKIVAATRDLATAEAELADLPDYEPPKQELQEIGNRIREFELGMIERKNQRGEKQQLYSQKQQQRDQITRRIAEIDNVKNRLLQALKDSGARGVVDAHNWVQSHRNEFQNDVYGPVLLEINIANMEHAKYVENHVPRYIWKAFISQDDRDRDYLQKNLEGMEVPIINAKDLSQRNAPAVTPQMQEMGITARLDEVVSAPPVIKHVLNGQAALDYSFIGTSQANARADEANALGVNDLWTPENHYRWNRSLYGSQVSASVTAVRASRLFSQNIDTRKKNDLESQLEVVEKELEQLGQEGRKIDSDIRTLEDEAAALHKQREEIFNKMKLEKKKRADMTSRIDQRRRKLESIHAEDCKSAEEKLRAEITKLNQERKKNVLKLKDVVKEYAKNQIQLIFEQLASAEIDLKVREQERELKSHEQLALQYQREYDDSKMETGRCRQQLENAKRAAEQVAAITNELQNMFREMPDTVEDLEYLISDTLAEANAVLCNNPGVLEEYERRCKQIENLEDDLGTERAQLQDCLSEIDSVKAKWLPTLRTLVTKINDTFGHNFREMAVAGEVSLDEHGTDFDKYGILIKVKFRETGELQVLSAHHQSGGERSVSTILYLVSLQDLTHCPFRVVDEINQGMDPQNERKMFQQLVRAASQMNTPQCFLLTPKLLPNLEYTDACTILNIMNGPYIDEAARKWEDGPSWGKITESVASH</sequence>
<dbReference type="SMR" id="A0A2K1IFJ5"/>
<dbReference type="RefSeq" id="XP_024364315.1">
    <property type="nucleotide sequence ID" value="XM_024508547.2"/>
</dbReference>
<dbReference type="KEGG" id="ppp:112276820"/>
<dbReference type="FunCoup" id="A0A2K1IFJ5">
    <property type="interactions" value="4187"/>
</dbReference>
<dbReference type="OMA" id="RFWTSQP"/>
<comment type="subcellular location">
    <subcellularLocation>
        <location evidence="2">Chromosome</location>
    </subcellularLocation>
    <subcellularLocation>
        <location evidence="1">Nucleus</location>
    </subcellularLocation>
</comment>
<reference evidence="14" key="3">
    <citation type="submission" date="2020-12" db="UniProtKB">
        <authorList>
            <consortium name="EnsemblPlants"/>
        </authorList>
    </citation>
    <scope>IDENTIFICATION</scope>
</reference>
<dbReference type="EnsemblPlants" id="Pp3c24_4940V3.2">
    <property type="protein sequence ID" value="Pp3c24_4940V3.2"/>
    <property type="gene ID" value="Pp3c24_4940"/>
</dbReference>
<feature type="coiled-coil region" evidence="10">
    <location>
        <begin position="209"/>
        <end position="331"/>
    </location>
</feature>
<keyword evidence="9" id="KW-0539">Nucleus</keyword>
<evidence type="ECO:0000256" key="1">
    <source>
        <dbReference type="ARBA" id="ARBA00004123"/>
    </source>
</evidence>
<dbReference type="Pfam" id="PF02463">
    <property type="entry name" value="SMC_N"/>
    <property type="match status" value="1"/>
</dbReference>
<dbReference type="STRING" id="3218.A0A2K1IFJ5"/>
<dbReference type="AlphaFoldDB" id="A0A2K1IFJ5"/>
<evidence type="ECO:0000256" key="3">
    <source>
        <dbReference type="ARBA" id="ARBA00010171"/>
    </source>
</evidence>
<reference evidence="13 15" key="1">
    <citation type="journal article" date="2008" name="Science">
        <title>The Physcomitrella genome reveals evolutionary insights into the conquest of land by plants.</title>
        <authorList>
            <person name="Rensing S."/>
            <person name="Lang D."/>
            <person name="Zimmer A."/>
            <person name="Terry A."/>
            <person name="Salamov A."/>
            <person name="Shapiro H."/>
            <person name="Nishiyama T."/>
            <person name="Perroud P.-F."/>
            <person name="Lindquist E."/>
            <person name="Kamisugi Y."/>
            <person name="Tanahashi T."/>
            <person name="Sakakibara K."/>
            <person name="Fujita T."/>
            <person name="Oishi K."/>
            <person name="Shin-I T."/>
            <person name="Kuroki Y."/>
            <person name="Toyoda A."/>
            <person name="Suzuki Y."/>
            <person name="Hashimoto A."/>
            <person name="Yamaguchi K."/>
            <person name="Sugano A."/>
            <person name="Kohara Y."/>
            <person name="Fujiyama A."/>
            <person name="Anterola A."/>
            <person name="Aoki S."/>
            <person name="Ashton N."/>
            <person name="Barbazuk W.B."/>
            <person name="Barker E."/>
            <person name="Bennetzen J."/>
            <person name="Bezanilla M."/>
            <person name="Blankenship R."/>
            <person name="Cho S.H."/>
            <person name="Dutcher S."/>
            <person name="Estelle M."/>
            <person name="Fawcett J.A."/>
            <person name="Gundlach H."/>
            <person name="Hanada K."/>
            <person name="Heyl A."/>
            <person name="Hicks K.A."/>
            <person name="Hugh J."/>
            <person name="Lohr M."/>
            <person name="Mayer K."/>
            <person name="Melkozernov A."/>
            <person name="Murata T."/>
            <person name="Nelson D."/>
            <person name="Pils B."/>
            <person name="Prigge M."/>
            <person name="Reiss B."/>
            <person name="Renner T."/>
            <person name="Rombauts S."/>
            <person name="Rushton P."/>
            <person name="Sanderfoot A."/>
            <person name="Schween G."/>
            <person name="Shiu S.-H."/>
            <person name="Stueber K."/>
            <person name="Theodoulou F.L."/>
            <person name="Tu H."/>
            <person name="Van de Peer Y."/>
            <person name="Verrier P.J."/>
            <person name="Waters E."/>
            <person name="Wood A."/>
            <person name="Yang L."/>
            <person name="Cove D."/>
            <person name="Cuming A."/>
            <person name="Hasebe M."/>
            <person name="Lucas S."/>
            <person name="Mishler D.B."/>
            <person name="Reski R."/>
            <person name="Grigoriev I."/>
            <person name="Quatrano R.S."/>
            <person name="Boore J.L."/>
        </authorList>
    </citation>
    <scope>NUCLEOTIDE SEQUENCE [LARGE SCALE GENOMIC DNA]</scope>
    <source>
        <strain evidence="14 15">cv. Gransden 2004</strain>
    </source>
</reference>
<dbReference type="RefSeq" id="XP_024364316.1">
    <property type="nucleotide sequence ID" value="XM_024508548.2"/>
</dbReference>
<evidence type="ECO:0000256" key="7">
    <source>
        <dbReference type="ARBA" id="ARBA00022840"/>
    </source>
</evidence>
<proteinExistence type="inferred from homology"/>
<dbReference type="GO" id="GO:0005524">
    <property type="term" value="F:ATP binding"/>
    <property type="evidence" value="ECO:0007669"/>
    <property type="project" value="UniProtKB-KW"/>
</dbReference>
<keyword evidence="8 10" id="KW-0175">Coiled coil</keyword>
<evidence type="ECO:0000256" key="11">
    <source>
        <dbReference type="SAM" id="MobiDB-lite"/>
    </source>
</evidence>
<dbReference type="PANTHER" id="PTHR45916">
    <property type="entry name" value="STRUCTURAL MAINTENANCE OF CHROMOSOMES PROTEIN 5"/>
    <property type="match status" value="1"/>
</dbReference>
<dbReference type="Proteomes" id="UP000006727">
    <property type="component" value="Chromosome 24"/>
</dbReference>
<evidence type="ECO:0000256" key="4">
    <source>
        <dbReference type="ARBA" id="ARBA00018687"/>
    </source>
</evidence>
<keyword evidence="5" id="KW-0158">Chromosome</keyword>
<evidence type="ECO:0000256" key="2">
    <source>
        <dbReference type="ARBA" id="ARBA00004286"/>
    </source>
</evidence>
<protein>
    <recommendedName>
        <fullName evidence="4">Structural maintenance of chromosomes protein 5</fullName>
    </recommendedName>
</protein>
<evidence type="ECO:0000256" key="6">
    <source>
        <dbReference type="ARBA" id="ARBA00022741"/>
    </source>
</evidence>
<evidence type="ECO:0000256" key="10">
    <source>
        <dbReference type="SAM" id="Coils"/>
    </source>
</evidence>
<evidence type="ECO:0000259" key="12">
    <source>
        <dbReference type="Pfam" id="PF02463"/>
    </source>
</evidence>
<dbReference type="OrthoDB" id="10254973at2759"/>
<comment type="similarity">
    <text evidence="3">Belongs to the SMC family. SMC5 subfamily.</text>
</comment>
<dbReference type="GO" id="GO:0005634">
    <property type="term" value="C:nucleus"/>
    <property type="evidence" value="ECO:0000318"/>
    <property type="project" value="GO_Central"/>
</dbReference>
<feature type="coiled-coil region" evidence="10">
    <location>
        <begin position="758"/>
        <end position="823"/>
    </location>
</feature>
<dbReference type="PANTHER" id="PTHR45916:SF1">
    <property type="entry name" value="STRUCTURAL MAINTENANCE OF CHROMOSOMES PROTEIN 5"/>
    <property type="match status" value="1"/>
</dbReference>
<dbReference type="EMBL" id="ABEU02000024">
    <property type="protein sequence ID" value="PNR28051.1"/>
    <property type="molecule type" value="Genomic_DNA"/>
</dbReference>
<evidence type="ECO:0000256" key="8">
    <source>
        <dbReference type="ARBA" id="ARBA00023054"/>
    </source>
</evidence>
<gene>
    <name evidence="14" type="primary">LOC112276820</name>
    <name evidence="13" type="ORF">PHYPA_028643</name>
</gene>
<accession>A0A2K1IFJ5</accession>
<evidence type="ECO:0000256" key="9">
    <source>
        <dbReference type="ARBA" id="ARBA00023242"/>
    </source>
</evidence>
<dbReference type="InterPro" id="IPR003395">
    <property type="entry name" value="RecF/RecN/SMC_N"/>
</dbReference>
<dbReference type="FunFam" id="3.40.50.300:FF:001301">
    <property type="entry name" value="Structural maintenance of chromosomes 5"/>
    <property type="match status" value="1"/>
</dbReference>
<dbReference type="GeneID" id="112276820"/>
<evidence type="ECO:0000313" key="13">
    <source>
        <dbReference type="EMBL" id="PNR28051.1"/>
    </source>
</evidence>
<evidence type="ECO:0000313" key="14">
    <source>
        <dbReference type="EnsemblPlants" id="Pp3c24_4940V3.1"/>
    </source>
</evidence>
<dbReference type="Gramene" id="Pp3c24_4940V3.2">
    <property type="protein sequence ID" value="Pp3c24_4940V3.2"/>
    <property type="gene ID" value="Pp3c24_4940"/>
</dbReference>